<dbReference type="OrthoDB" id="582675at2"/>
<keyword evidence="1" id="KW-1133">Transmembrane helix</keyword>
<gene>
    <name evidence="2" type="ORF">DSL64_04210</name>
</gene>
<dbReference type="AlphaFoldDB" id="A0A3D8YIT1"/>
<comment type="caution">
    <text evidence="2">The sequence shown here is derived from an EMBL/GenBank/DDBJ whole genome shotgun (WGS) entry which is preliminary data.</text>
</comment>
<evidence type="ECO:0008006" key="4">
    <source>
        <dbReference type="Google" id="ProtNLM"/>
    </source>
</evidence>
<keyword evidence="1" id="KW-0812">Transmembrane</keyword>
<sequence>MKFSQFGKTMLISLIVFAIIASAILSVLVPDIVWIKYAAAAAVLLVFLNLYKLDVTTTDEYVVISLGIGLIQRKIYLRDIQLARSVKNTWWVGLGIRYGLEHTLYSVFCLDAVELSLNANKGKVRINTDSAVELAKHINQELT</sequence>
<evidence type="ECO:0000256" key="1">
    <source>
        <dbReference type="SAM" id="Phobius"/>
    </source>
</evidence>
<keyword evidence="3" id="KW-1185">Reference proteome</keyword>
<dbReference type="Proteomes" id="UP000256373">
    <property type="component" value="Unassembled WGS sequence"/>
</dbReference>
<evidence type="ECO:0000313" key="2">
    <source>
        <dbReference type="EMBL" id="REA63650.1"/>
    </source>
</evidence>
<dbReference type="EMBL" id="QNUL01000002">
    <property type="protein sequence ID" value="REA63650.1"/>
    <property type="molecule type" value="Genomic_DNA"/>
</dbReference>
<keyword evidence="1" id="KW-0472">Membrane</keyword>
<name>A0A3D8YIT1_9BACT</name>
<evidence type="ECO:0000313" key="3">
    <source>
        <dbReference type="Proteomes" id="UP000256373"/>
    </source>
</evidence>
<feature type="transmembrane region" description="Helical" evidence="1">
    <location>
        <begin position="34"/>
        <end position="51"/>
    </location>
</feature>
<feature type="transmembrane region" description="Helical" evidence="1">
    <location>
        <begin position="9"/>
        <end position="28"/>
    </location>
</feature>
<proteinExistence type="predicted"/>
<dbReference type="RefSeq" id="WP_115829399.1">
    <property type="nucleotide sequence ID" value="NZ_QNUL01000002.1"/>
</dbReference>
<accession>A0A3D8YIT1</accession>
<organism evidence="2 3">
    <name type="scientific">Dyadobacter luteus</name>
    <dbReference type="NCBI Taxonomy" id="2259619"/>
    <lineage>
        <taxon>Bacteria</taxon>
        <taxon>Pseudomonadati</taxon>
        <taxon>Bacteroidota</taxon>
        <taxon>Cytophagia</taxon>
        <taxon>Cytophagales</taxon>
        <taxon>Spirosomataceae</taxon>
        <taxon>Dyadobacter</taxon>
    </lineage>
</organism>
<protein>
    <recommendedName>
        <fullName evidence="4">DUF304 domain-containing protein</fullName>
    </recommendedName>
</protein>
<reference evidence="2 3" key="1">
    <citation type="submission" date="2018-07" db="EMBL/GenBank/DDBJ databases">
        <title>Dyadobacter roseus sp. nov., isolated from rose rhizosphere soil.</title>
        <authorList>
            <person name="Chen L."/>
        </authorList>
    </citation>
    <scope>NUCLEOTIDE SEQUENCE [LARGE SCALE GENOMIC DNA]</scope>
    <source>
        <strain evidence="2 3">RS19</strain>
    </source>
</reference>